<keyword evidence="4" id="KW-1185">Reference proteome</keyword>
<evidence type="ECO:0000313" key="4">
    <source>
        <dbReference type="Proteomes" id="UP000662814"/>
    </source>
</evidence>
<evidence type="ECO:0000256" key="1">
    <source>
        <dbReference type="SAM" id="Phobius"/>
    </source>
</evidence>
<sequence>MDRLVPGLIIAGIVVVLFSMMWRSWRRRTVRDANHGLVPVPAHFAPTDTFDVQYVATTRAGEPLERLALPGLGFRGFGTLSIMSVGASLAVAGERPAFLPAESLRSVHTSQVAIDRVVEPDGLVCISWTLLDGTECDSYVRLREPADQPRTLAAISDLIPTDRARSDFESESNA</sequence>
<name>A0ABX6YNY5_9MICO</name>
<dbReference type="RefSeq" id="WP_166989901.1">
    <property type="nucleotide sequence ID" value="NZ_CP061169.1"/>
</dbReference>
<dbReference type="Pfam" id="PF25362">
    <property type="entry name" value="bPH_11"/>
    <property type="match status" value="1"/>
</dbReference>
<reference evidence="3 4" key="1">
    <citation type="submission" date="2020-12" db="EMBL/GenBank/DDBJ databases">
        <title>Microbacterium sp. HY060.</title>
        <authorList>
            <person name="Zhou J."/>
        </authorList>
    </citation>
    <scope>NUCLEOTIDE SEQUENCE [LARGE SCALE GENOMIC DNA]</scope>
    <source>
        <strain evidence="3 4">HY60</strain>
    </source>
</reference>
<protein>
    <recommendedName>
        <fullName evidence="2">PH domain-containing protein</fullName>
    </recommendedName>
</protein>
<evidence type="ECO:0000313" key="3">
    <source>
        <dbReference type="EMBL" id="QPZ39992.1"/>
    </source>
</evidence>
<keyword evidence="1" id="KW-0812">Transmembrane</keyword>
<feature type="transmembrane region" description="Helical" evidence="1">
    <location>
        <begin position="6"/>
        <end position="25"/>
    </location>
</feature>
<keyword evidence="1" id="KW-0472">Membrane</keyword>
<dbReference type="Proteomes" id="UP000662814">
    <property type="component" value="Chromosome"/>
</dbReference>
<proteinExistence type="predicted"/>
<evidence type="ECO:0000259" key="2">
    <source>
        <dbReference type="Pfam" id="PF25362"/>
    </source>
</evidence>
<dbReference type="InterPro" id="IPR057446">
    <property type="entry name" value="PH_bac"/>
</dbReference>
<feature type="domain" description="PH" evidence="2">
    <location>
        <begin position="40"/>
        <end position="155"/>
    </location>
</feature>
<accession>A0ABX6YNY5</accession>
<gene>
    <name evidence="3" type="ORF">HCR76_08260</name>
</gene>
<organism evidence="3 4">
    <name type="scientific">Paramicrobacterium chengjingii</name>
    <dbReference type="NCBI Taxonomy" id="2769067"/>
    <lineage>
        <taxon>Bacteria</taxon>
        <taxon>Bacillati</taxon>
        <taxon>Actinomycetota</taxon>
        <taxon>Actinomycetes</taxon>
        <taxon>Micrococcales</taxon>
        <taxon>Microbacteriaceae</taxon>
        <taxon>Paramicrobacterium</taxon>
    </lineage>
</organism>
<keyword evidence="1" id="KW-1133">Transmembrane helix</keyword>
<dbReference type="EMBL" id="CP061169">
    <property type="protein sequence ID" value="QPZ39992.1"/>
    <property type="molecule type" value="Genomic_DNA"/>
</dbReference>